<evidence type="ECO:0000313" key="3">
    <source>
        <dbReference type="EMBL" id="HIX94949.1"/>
    </source>
</evidence>
<comment type="caution">
    <text evidence="3">The sequence shown here is derived from an EMBL/GenBank/DDBJ whole genome shotgun (WGS) entry which is preliminary data.</text>
</comment>
<proteinExistence type="predicted"/>
<sequence length="181" mass="20028">MDELNRAMNEQLKKTVADLAAHNDETGDGKLDAADLKAQLNRIEAQLQLQDGQNRNIMRNQRLRMLLSVIITIVLLVALGVFWYRTNIAYQQVMESTAHVNELADTLQQSLATVDPEALDSMMQDLPEITEQLKRIDIDALNRVLDGLPVVMDSINSLQSQMQGIADTLGGLSLSSLLGLS</sequence>
<keyword evidence="2" id="KW-0812">Transmembrane</keyword>
<evidence type="ECO:0000256" key="2">
    <source>
        <dbReference type="SAM" id="Phobius"/>
    </source>
</evidence>
<dbReference type="Proteomes" id="UP000886751">
    <property type="component" value="Unassembled WGS sequence"/>
</dbReference>
<accession>A0A9D1Y0V0</accession>
<evidence type="ECO:0000313" key="4">
    <source>
        <dbReference type="Proteomes" id="UP000886751"/>
    </source>
</evidence>
<keyword evidence="2" id="KW-0472">Membrane</keyword>
<keyword evidence="1" id="KW-0175">Coiled coil</keyword>
<name>A0A9D1Y0V0_9FIRM</name>
<evidence type="ECO:0000256" key="1">
    <source>
        <dbReference type="SAM" id="Coils"/>
    </source>
</evidence>
<reference evidence="3" key="1">
    <citation type="journal article" date="2021" name="PeerJ">
        <title>Extensive microbial diversity within the chicken gut microbiome revealed by metagenomics and culture.</title>
        <authorList>
            <person name="Gilroy R."/>
            <person name="Ravi A."/>
            <person name="Getino M."/>
            <person name="Pursley I."/>
            <person name="Horton D.L."/>
            <person name="Alikhan N.F."/>
            <person name="Baker D."/>
            <person name="Gharbi K."/>
            <person name="Hall N."/>
            <person name="Watson M."/>
            <person name="Adriaenssens E.M."/>
            <person name="Foster-Nyarko E."/>
            <person name="Jarju S."/>
            <person name="Secka A."/>
            <person name="Antonio M."/>
            <person name="Oren A."/>
            <person name="Chaudhuri R.R."/>
            <person name="La Ragione R."/>
            <person name="Hildebrand F."/>
            <person name="Pallen M.J."/>
        </authorList>
    </citation>
    <scope>NUCLEOTIDE SEQUENCE</scope>
    <source>
        <strain evidence="3">ChiHecec2B26-7398</strain>
    </source>
</reference>
<protein>
    <submittedName>
        <fullName evidence="3">Uncharacterized protein</fullName>
    </submittedName>
</protein>
<reference evidence="3" key="2">
    <citation type="submission" date="2021-04" db="EMBL/GenBank/DDBJ databases">
        <authorList>
            <person name="Gilroy R."/>
        </authorList>
    </citation>
    <scope>NUCLEOTIDE SEQUENCE</scope>
    <source>
        <strain evidence="3">ChiHecec2B26-7398</strain>
    </source>
</reference>
<gene>
    <name evidence="3" type="ORF">H9846_05785</name>
</gene>
<keyword evidence="2" id="KW-1133">Transmembrane helix</keyword>
<feature type="coiled-coil region" evidence="1">
    <location>
        <begin position="5"/>
        <end position="53"/>
    </location>
</feature>
<feature type="transmembrane region" description="Helical" evidence="2">
    <location>
        <begin position="65"/>
        <end position="84"/>
    </location>
</feature>
<organism evidence="3 4">
    <name type="scientific">Candidatus Gemmiger excrementipullorum</name>
    <dbReference type="NCBI Taxonomy" id="2838610"/>
    <lineage>
        <taxon>Bacteria</taxon>
        <taxon>Bacillati</taxon>
        <taxon>Bacillota</taxon>
        <taxon>Clostridia</taxon>
        <taxon>Eubacteriales</taxon>
        <taxon>Gemmiger</taxon>
    </lineage>
</organism>
<dbReference type="EMBL" id="DXEI01000084">
    <property type="protein sequence ID" value="HIX94949.1"/>
    <property type="molecule type" value="Genomic_DNA"/>
</dbReference>
<dbReference type="AlphaFoldDB" id="A0A9D1Y0V0"/>